<dbReference type="AlphaFoldDB" id="A0A1R1PHI6"/>
<organism evidence="1 2">
    <name type="scientific">Zancudomyces culisetae</name>
    <name type="common">Gut fungus</name>
    <name type="synonym">Smittium culisetae</name>
    <dbReference type="NCBI Taxonomy" id="1213189"/>
    <lineage>
        <taxon>Eukaryota</taxon>
        <taxon>Fungi</taxon>
        <taxon>Fungi incertae sedis</taxon>
        <taxon>Zoopagomycota</taxon>
        <taxon>Kickxellomycotina</taxon>
        <taxon>Harpellomycetes</taxon>
        <taxon>Harpellales</taxon>
        <taxon>Legeriomycetaceae</taxon>
        <taxon>Zancudomyces</taxon>
    </lineage>
</organism>
<protein>
    <submittedName>
        <fullName evidence="1">Uncharacterized protein</fullName>
    </submittedName>
</protein>
<dbReference type="Proteomes" id="UP000188320">
    <property type="component" value="Unassembled WGS sequence"/>
</dbReference>
<feature type="non-terminal residue" evidence="1">
    <location>
        <position position="119"/>
    </location>
</feature>
<keyword evidence="2" id="KW-1185">Reference proteome</keyword>
<reference evidence="2" key="1">
    <citation type="submission" date="2017-01" db="EMBL/GenBank/DDBJ databases">
        <authorList>
            <person name="Wang Y."/>
            <person name="White M."/>
            <person name="Kvist S."/>
            <person name="Moncalvo J.-M."/>
        </authorList>
    </citation>
    <scope>NUCLEOTIDE SEQUENCE [LARGE SCALE GENOMIC DNA]</scope>
    <source>
        <strain evidence="2">COL-18-3</strain>
    </source>
</reference>
<gene>
    <name evidence="1" type="ORF">AX774_g6119</name>
</gene>
<sequence>MERLPNQLSSELKEFDIISELDSTCRLAIDENQHHIYVKARLDAISLKISERNNCIRKQNKTLNIVKKGDGVNYDHRVFEELHELKFLIIGYHLEYLFTDLYLVYSRALDGMFIGSILN</sequence>
<dbReference type="EMBL" id="LSSK01001191">
    <property type="protein sequence ID" value="OMH80440.1"/>
    <property type="molecule type" value="Genomic_DNA"/>
</dbReference>
<evidence type="ECO:0000313" key="1">
    <source>
        <dbReference type="EMBL" id="OMH80440.1"/>
    </source>
</evidence>
<evidence type="ECO:0000313" key="2">
    <source>
        <dbReference type="Proteomes" id="UP000188320"/>
    </source>
</evidence>
<name>A0A1R1PHI6_ZANCU</name>
<proteinExistence type="predicted"/>
<comment type="caution">
    <text evidence="1">The sequence shown here is derived from an EMBL/GenBank/DDBJ whole genome shotgun (WGS) entry which is preliminary data.</text>
</comment>
<accession>A0A1R1PHI6</accession>